<dbReference type="InterPro" id="IPR006311">
    <property type="entry name" value="TAT_signal"/>
</dbReference>
<evidence type="ECO:0000256" key="2">
    <source>
        <dbReference type="ARBA" id="ARBA00022670"/>
    </source>
</evidence>
<dbReference type="OrthoDB" id="27270at2157"/>
<dbReference type="InterPro" id="IPR050131">
    <property type="entry name" value="Peptidase_S8_subtilisin-like"/>
</dbReference>
<evidence type="ECO:0000256" key="4">
    <source>
        <dbReference type="ARBA" id="ARBA00022801"/>
    </source>
</evidence>
<evidence type="ECO:0000313" key="10">
    <source>
        <dbReference type="Proteomes" id="UP000199161"/>
    </source>
</evidence>
<evidence type="ECO:0000256" key="6">
    <source>
        <dbReference type="PROSITE-ProRule" id="PRU01240"/>
    </source>
</evidence>
<dbReference type="InterPro" id="IPR034202">
    <property type="entry name" value="Subtilisin_Carlsberg-like"/>
</dbReference>
<dbReference type="PROSITE" id="PS00138">
    <property type="entry name" value="SUBTILASE_SER"/>
    <property type="match status" value="1"/>
</dbReference>
<dbReference type="PANTHER" id="PTHR43806">
    <property type="entry name" value="PEPTIDASE S8"/>
    <property type="match status" value="1"/>
</dbReference>
<dbReference type="PROSITE" id="PS00137">
    <property type="entry name" value="SUBTILASE_HIS"/>
    <property type="match status" value="1"/>
</dbReference>
<sequence>MRDNNTPDDESHVSRRSLLQVTSGAVAGVGMTGLAAATSDGLLEVNVGFENRRGRNAAVEAADEVRREFAFDAMTITVPQEAVSGLRRNPNVRYVEENGLMQAFDQVTPWGVDRVGAPDAHDAGETGDGADVAILDTGIDSDHEALQDVLGAGKAFVQCGEKVSGGPPCKVDGNGNACNQPWDDDNDHGTHCAGTAVAPDDGVGVVGVATQSTLHAVKVLDCGGSGSYSDIAAGIEYTADQGWDVCSMSLGGSQSDVVSDAVTYAHGRGVFLVAAAGNDGPCTDCVSYPAAEPEVVAVSATTDTDALADFSSTGPEIELAAPGEDVYSTVPGGYDTFSGTSMACPHVAGAAGHLMSNDYTNEEARNRLHETAEDIGLEENEQGHGLLDVASALGV</sequence>
<keyword evidence="3" id="KW-0479">Metal-binding</keyword>
<dbReference type="InterPro" id="IPR015500">
    <property type="entry name" value="Peptidase_S8_subtilisin-rel"/>
</dbReference>
<evidence type="ECO:0000259" key="8">
    <source>
        <dbReference type="Pfam" id="PF00082"/>
    </source>
</evidence>
<dbReference type="InterPro" id="IPR037045">
    <property type="entry name" value="S8pro/Inhibitor_I9_sf"/>
</dbReference>
<feature type="domain" description="Peptidase S8/S53" evidence="8">
    <location>
        <begin position="127"/>
        <end position="385"/>
    </location>
</feature>
<proteinExistence type="inferred from homology"/>
<dbReference type="PRINTS" id="PR00723">
    <property type="entry name" value="SUBTILISIN"/>
</dbReference>
<keyword evidence="2 6" id="KW-0645">Protease</keyword>
<feature type="active site" description="Charge relay system" evidence="6">
    <location>
        <position position="188"/>
    </location>
</feature>
<accession>A0A1I1LB21</accession>
<dbReference type="Gene3D" id="3.30.70.80">
    <property type="entry name" value="Peptidase S8 propeptide/proteinase inhibitor I9"/>
    <property type="match status" value="1"/>
</dbReference>
<dbReference type="GO" id="GO:0006508">
    <property type="term" value="P:proteolysis"/>
    <property type="evidence" value="ECO:0007669"/>
    <property type="project" value="UniProtKB-KW"/>
</dbReference>
<feature type="active site" description="Charge relay system" evidence="6">
    <location>
        <position position="136"/>
    </location>
</feature>
<comment type="similarity">
    <text evidence="1 6 7">Belongs to the peptidase S8 family.</text>
</comment>
<dbReference type="PANTHER" id="PTHR43806:SF11">
    <property type="entry name" value="CEREVISIN-RELATED"/>
    <property type="match status" value="1"/>
</dbReference>
<dbReference type="AlphaFoldDB" id="A0A1I1LB21"/>
<dbReference type="InterPro" id="IPR023827">
    <property type="entry name" value="Peptidase_S8_Asp-AS"/>
</dbReference>
<dbReference type="RefSeq" id="WP_089789833.1">
    <property type="nucleotide sequence ID" value="NZ_FOKW01000015.1"/>
</dbReference>
<dbReference type="Pfam" id="PF00082">
    <property type="entry name" value="Peptidase_S8"/>
    <property type="match status" value="1"/>
</dbReference>
<dbReference type="Gene3D" id="3.40.50.200">
    <property type="entry name" value="Peptidase S8/S53 domain"/>
    <property type="match status" value="1"/>
</dbReference>
<evidence type="ECO:0000256" key="3">
    <source>
        <dbReference type="ARBA" id="ARBA00022723"/>
    </source>
</evidence>
<dbReference type="GO" id="GO:0004252">
    <property type="term" value="F:serine-type endopeptidase activity"/>
    <property type="evidence" value="ECO:0007669"/>
    <property type="project" value="UniProtKB-UniRule"/>
</dbReference>
<evidence type="ECO:0000256" key="5">
    <source>
        <dbReference type="ARBA" id="ARBA00022825"/>
    </source>
</evidence>
<dbReference type="PROSITE" id="PS51892">
    <property type="entry name" value="SUBTILASE"/>
    <property type="match status" value="1"/>
</dbReference>
<feature type="active site" description="Charge relay system" evidence="6">
    <location>
        <position position="341"/>
    </location>
</feature>
<reference evidence="10" key="1">
    <citation type="submission" date="2016-10" db="EMBL/GenBank/DDBJ databases">
        <authorList>
            <person name="Varghese N."/>
            <person name="Submissions S."/>
        </authorList>
    </citation>
    <scope>NUCLEOTIDE SEQUENCE [LARGE SCALE GENOMIC DNA]</scope>
    <source>
        <strain evidence="10">DSM 13078</strain>
    </source>
</reference>
<evidence type="ECO:0000256" key="1">
    <source>
        <dbReference type="ARBA" id="ARBA00011073"/>
    </source>
</evidence>
<protein>
    <submittedName>
        <fullName evidence="9">Subtilisin</fullName>
    </submittedName>
</protein>
<keyword evidence="4 6" id="KW-0378">Hydrolase</keyword>
<keyword evidence="10" id="KW-1185">Reference proteome</keyword>
<dbReference type="InterPro" id="IPR023828">
    <property type="entry name" value="Peptidase_S8_Ser-AS"/>
</dbReference>
<dbReference type="PROSITE" id="PS00136">
    <property type="entry name" value="SUBTILASE_ASP"/>
    <property type="match status" value="1"/>
</dbReference>
<evidence type="ECO:0000256" key="7">
    <source>
        <dbReference type="RuleBase" id="RU003355"/>
    </source>
</evidence>
<dbReference type="InterPro" id="IPR022398">
    <property type="entry name" value="Peptidase_S8_His-AS"/>
</dbReference>
<dbReference type="PROSITE" id="PS51318">
    <property type="entry name" value="TAT"/>
    <property type="match status" value="1"/>
</dbReference>
<evidence type="ECO:0000313" key="9">
    <source>
        <dbReference type="EMBL" id="SFC70337.1"/>
    </source>
</evidence>
<organism evidence="9 10">
    <name type="scientific">Natronobacterium haloterrestre</name>
    <name type="common">Halobiforma haloterrestris</name>
    <dbReference type="NCBI Taxonomy" id="148448"/>
    <lineage>
        <taxon>Archaea</taxon>
        <taxon>Methanobacteriati</taxon>
        <taxon>Methanobacteriota</taxon>
        <taxon>Stenosarchaea group</taxon>
        <taxon>Halobacteria</taxon>
        <taxon>Halobacteriales</taxon>
        <taxon>Natrialbaceae</taxon>
        <taxon>Natronobacterium</taxon>
    </lineage>
</organism>
<keyword evidence="5 6" id="KW-0720">Serine protease</keyword>
<dbReference type="InterPro" id="IPR000209">
    <property type="entry name" value="Peptidase_S8/S53_dom"/>
</dbReference>
<dbReference type="CDD" id="cd07477">
    <property type="entry name" value="Peptidases_S8_Subtilisin_subset"/>
    <property type="match status" value="1"/>
</dbReference>
<dbReference type="EMBL" id="FOKW01000015">
    <property type="protein sequence ID" value="SFC70337.1"/>
    <property type="molecule type" value="Genomic_DNA"/>
</dbReference>
<dbReference type="SUPFAM" id="SSF52743">
    <property type="entry name" value="Subtilisin-like"/>
    <property type="match status" value="1"/>
</dbReference>
<gene>
    <name evidence="9" type="ORF">SAMN05444422_11570</name>
</gene>
<dbReference type="InterPro" id="IPR036852">
    <property type="entry name" value="Peptidase_S8/S53_dom_sf"/>
</dbReference>
<name>A0A1I1LB21_NATHA</name>
<dbReference type="GO" id="GO:0046872">
    <property type="term" value="F:metal ion binding"/>
    <property type="evidence" value="ECO:0007669"/>
    <property type="project" value="UniProtKB-KW"/>
</dbReference>
<dbReference type="Proteomes" id="UP000199161">
    <property type="component" value="Unassembled WGS sequence"/>
</dbReference>